<keyword evidence="3" id="KW-1185">Reference proteome</keyword>
<dbReference type="STRING" id="1121395.SAMN02745215_04943"/>
<name>A0A1M7UXD6_9FIRM</name>
<dbReference type="RefSeq" id="WP_072775028.1">
    <property type="nucleotide sequence ID" value="NZ_FRDN01000020.1"/>
</dbReference>
<accession>A0A1M7UXD6</accession>
<keyword evidence="1" id="KW-1133">Transmembrane helix</keyword>
<feature type="transmembrane region" description="Helical" evidence="1">
    <location>
        <begin position="13"/>
        <end position="33"/>
    </location>
</feature>
<sequence length="151" mass="15964">MEVKFLNGKVAKVIGGLGAVLGLLIALTPFQLAPVCQRLLELTSGKMAHMRCHYTGQGEVFLGIIVVLVSLIYLFNTSIPAQKALGGVLMILGCAVIILPTNLGIGVCMNPMECHTTAKTLYVLGGLTLIDGLVAVFQEKLPVSPSQDMKA</sequence>
<keyword evidence="1" id="KW-0472">Membrane</keyword>
<protein>
    <recommendedName>
        <fullName evidence="4">DUF4418 domain-containing protein</fullName>
    </recommendedName>
</protein>
<organism evidence="2 3">
    <name type="scientific">Desulfitobacterium chlororespirans DSM 11544</name>
    <dbReference type="NCBI Taxonomy" id="1121395"/>
    <lineage>
        <taxon>Bacteria</taxon>
        <taxon>Bacillati</taxon>
        <taxon>Bacillota</taxon>
        <taxon>Clostridia</taxon>
        <taxon>Eubacteriales</taxon>
        <taxon>Desulfitobacteriaceae</taxon>
        <taxon>Desulfitobacterium</taxon>
    </lineage>
</organism>
<evidence type="ECO:0000256" key="1">
    <source>
        <dbReference type="SAM" id="Phobius"/>
    </source>
</evidence>
<dbReference type="EMBL" id="FRDN01000020">
    <property type="protein sequence ID" value="SHN87639.1"/>
    <property type="molecule type" value="Genomic_DNA"/>
</dbReference>
<gene>
    <name evidence="2" type="ORF">SAMN02745215_04943</name>
</gene>
<dbReference type="InterPro" id="IPR025531">
    <property type="entry name" value="DUF4418"/>
</dbReference>
<proteinExistence type="predicted"/>
<feature type="transmembrane region" description="Helical" evidence="1">
    <location>
        <begin position="87"/>
        <end position="109"/>
    </location>
</feature>
<dbReference type="Pfam" id="PF14387">
    <property type="entry name" value="DUF4418"/>
    <property type="match status" value="1"/>
</dbReference>
<evidence type="ECO:0008006" key="4">
    <source>
        <dbReference type="Google" id="ProtNLM"/>
    </source>
</evidence>
<dbReference type="AlphaFoldDB" id="A0A1M7UXD6"/>
<reference evidence="3" key="1">
    <citation type="submission" date="2016-12" db="EMBL/GenBank/DDBJ databases">
        <authorList>
            <person name="Varghese N."/>
            <person name="Submissions S."/>
        </authorList>
    </citation>
    <scope>NUCLEOTIDE SEQUENCE [LARGE SCALE GENOMIC DNA]</scope>
    <source>
        <strain evidence="3">DSM 11544</strain>
    </source>
</reference>
<evidence type="ECO:0000313" key="2">
    <source>
        <dbReference type="EMBL" id="SHN87639.1"/>
    </source>
</evidence>
<keyword evidence="1" id="KW-0812">Transmembrane</keyword>
<feature type="transmembrane region" description="Helical" evidence="1">
    <location>
        <begin position="54"/>
        <end position="75"/>
    </location>
</feature>
<evidence type="ECO:0000313" key="3">
    <source>
        <dbReference type="Proteomes" id="UP000184010"/>
    </source>
</evidence>
<dbReference type="Proteomes" id="UP000184010">
    <property type="component" value="Unassembled WGS sequence"/>
</dbReference>